<feature type="compositionally biased region" description="Low complexity" evidence="2">
    <location>
        <begin position="62"/>
        <end position="84"/>
    </location>
</feature>
<feature type="compositionally biased region" description="Low complexity" evidence="2">
    <location>
        <begin position="665"/>
        <end position="680"/>
    </location>
</feature>
<feature type="compositionally biased region" description="Low complexity" evidence="2">
    <location>
        <begin position="129"/>
        <end position="147"/>
    </location>
</feature>
<feature type="compositionally biased region" description="Polar residues" evidence="2">
    <location>
        <begin position="704"/>
        <end position="717"/>
    </location>
</feature>
<feature type="region of interest" description="Disordered" evidence="2">
    <location>
        <begin position="511"/>
        <end position="784"/>
    </location>
</feature>
<keyword evidence="4" id="KW-1185">Reference proteome</keyword>
<name>A0AAD5TGP0_9FUNG</name>
<protein>
    <submittedName>
        <fullName evidence="3">Uncharacterized protein</fullName>
    </submittedName>
</protein>
<organism evidence="3 4">
    <name type="scientific">Geranomyces variabilis</name>
    <dbReference type="NCBI Taxonomy" id="109894"/>
    <lineage>
        <taxon>Eukaryota</taxon>
        <taxon>Fungi</taxon>
        <taxon>Fungi incertae sedis</taxon>
        <taxon>Chytridiomycota</taxon>
        <taxon>Chytridiomycota incertae sedis</taxon>
        <taxon>Chytridiomycetes</taxon>
        <taxon>Spizellomycetales</taxon>
        <taxon>Powellomycetaceae</taxon>
        <taxon>Geranomyces</taxon>
    </lineage>
</organism>
<feature type="compositionally biased region" description="Gly residues" evidence="2">
    <location>
        <begin position="681"/>
        <end position="695"/>
    </location>
</feature>
<evidence type="ECO:0000313" key="4">
    <source>
        <dbReference type="Proteomes" id="UP001212152"/>
    </source>
</evidence>
<dbReference type="AlphaFoldDB" id="A0AAD5TGP0"/>
<feature type="compositionally biased region" description="Polar residues" evidence="2">
    <location>
        <begin position="553"/>
        <end position="565"/>
    </location>
</feature>
<feature type="compositionally biased region" description="Basic residues" evidence="2">
    <location>
        <begin position="448"/>
        <end position="468"/>
    </location>
</feature>
<evidence type="ECO:0000256" key="1">
    <source>
        <dbReference type="SAM" id="Coils"/>
    </source>
</evidence>
<evidence type="ECO:0000313" key="3">
    <source>
        <dbReference type="EMBL" id="KAJ3173845.1"/>
    </source>
</evidence>
<dbReference type="EMBL" id="JADGJQ010000069">
    <property type="protein sequence ID" value="KAJ3173845.1"/>
    <property type="molecule type" value="Genomic_DNA"/>
</dbReference>
<feature type="compositionally biased region" description="Low complexity" evidence="2">
    <location>
        <begin position="91"/>
        <end position="116"/>
    </location>
</feature>
<sequence>MTSGPTSAALHRRRRSRSVSPPPLEPVDDDADSLPSNAPPTSPVDSDIGEQQQQKRHSGSGTSTAKKTLAAASPTTPTTLSASRPTPPPISTSTVSASAAATTTSPRSASDSNTSAASSASVLSTAAAAAEPPTISSPRPATATSATTKRRKRQYYLRITISAAKRGALPGYEGDRRVEWAVSDDAASLTESAERTRDALGTLKEFWDDVAPEELGFDEFAWCVFGEEFAPDAATASGTGSPASEVDVTASMAARLAGNTMALSAFLADVRDWDAFRLLIRRRAGRLPVSLAARGHERRQRAREASSSSDGGNVVGAATSATGLRDEAVRMLASEAFFYVLAEKEAEWDAQRAQLETALAAAERKVQRIVHSVTGALGGAIGEIPLHRTAQRTDSVVRRSLESIRVANNITSSGQGPTTSATTLGSSRRAAVGGTTVRNVSLDGGSRPVRRATSHNQHQQHHNNRLNKKVSFDLDTLRREDVKDSLLSRITTTGSASTDIMGVPALSISAPARAPNPSAHAPPSPAPTLVTPRLATSTVVASAVHSRRRDSDISITKTDSPTTAPADSAWRDLDTTTSSPPHSASSSSSSGRRRGRVGDSDDSAEDTMDSSGGTDSEHGDVDDDRFDDEHDFEDTRKTKRHSDDSATRGRRRHDDGSGRGRRAGHGYSSSSSSTSSATATVGGGGGGGGGGGAGGLYRFDNTAFVPTSDLSPTVTPRTSDDGATAAATTATTTPSPPSTKRHSKCLDFARPRRSAEVRREEQAAAAAAARTAAGGTSPPVAKEANAVRKLGRYLRSKVSRDSFR</sequence>
<feature type="region of interest" description="Disordered" evidence="2">
    <location>
        <begin position="295"/>
        <end position="315"/>
    </location>
</feature>
<feature type="compositionally biased region" description="Polar residues" evidence="2">
    <location>
        <begin position="408"/>
        <end position="426"/>
    </location>
</feature>
<feature type="compositionally biased region" description="Acidic residues" evidence="2">
    <location>
        <begin position="620"/>
        <end position="632"/>
    </location>
</feature>
<feature type="region of interest" description="Disordered" evidence="2">
    <location>
        <begin position="1"/>
        <end position="116"/>
    </location>
</feature>
<accession>A0AAD5TGP0</accession>
<feature type="region of interest" description="Disordered" evidence="2">
    <location>
        <begin position="129"/>
        <end position="149"/>
    </location>
</feature>
<gene>
    <name evidence="3" type="ORF">HDU87_007348</name>
</gene>
<feature type="coiled-coil region" evidence="1">
    <location>
        <begin position="345"/>
        <end position="372"/>
    </location>
</feature>
<keyword evidence="1" id="KW-0175">Coiled coil</keyword>
<dbReference type="Proteomes" id="UP001212152">
    <property type="component" value="Unassembled WGS sequence"/>
</dbReference>
<feature type="compositionally biased region" description="Basic and acidic residues" evidence="2">
    <location>
        <begin position="744"/>
        <end position="762"/>
    </location>
</feature>
<comment type="caution">
    <text evidence="3">The sequence shown here is derived from an EMBL/GenBank/DDBJ whole genome shotgun (WGS) entry which is preliminary data.</text>
</comment>
<evidence type="ECO:0000256" key="2">
    <source>
        <dbReference type="SAM" id="MobiDB-lite"/>
    </source>
</evidence>
<feature type="compositionally biased region" description="Basic and acidic residues" evidence="2">
    <location>
        <begin position="633"/>
        <end position="658"/>
    </location>
</feature>
<proteinExistence type="predicted"/>
<feature type="compositionally biased region" description="Low complexity" evidence="2">
    <location>
        <begin position="578"/>
        <end position="590"/>
    </location>
</feature>
<feature type="compositionally biased region" description="Low complexity" evidence="2">
    <location>
        <begin position="723"/>
        <end position="733"/>
    </location>
</feature>
<reference evidence="3" key="1">
    <citation type="submission" date="2020-05" db="EMBL/GenBank/DDBJ databases">
        <title>Phylogenomic resolution of chytrid fungi.</title>
        <authorList>
            <person name="Stajich J.E."/>
            <person name="Amses K."/>
            <person name="Simmons R."/>
            <person name="Seto K."/>
            <person name="Myers J."/>
            <person name="Bonds A."/>
            <person name="Quandt C.A."/>
            <person name="Barry K."/>
            <person name="Liu P."/>
            <person name="Grigoriev I."/>
            <person name="Longcore J.E."/>
            <person name="James T.Y."/>
        </authorList>
    </citation>
    <scope>NUCLEOTIDE SEQUENCE</scope>
    <source>
        <strain evidence="3">JEL0379</strain>
    </source>
</reference>
<feature type="region of interest" description="Disordered" evidence="2">
    <location>
        <begin position="408"/>
        <end position="471"/>
    </location>
</feature>
<feature type="compositionally biased region" description="Low complexity" evidence="2">
    <location>
        <begin position="763"/>
        <end position="773"/>
    </location>
</feature>